<evidence type="ECO:0000313" key="2">
    <source>
        <dbReference type="Proteomes" id="UP001221411"/>
    </source>
</evidence>
<reference evidence="1 2" key="1">
    <citation type="submission" date="2022-11" db="EMBL/GenBank/DDBJ databases">
        <title>Minimal conservation of predation-associated metabolite biosynthetic gene clusters underscores biosynthetic potential of Myxococcota including descriptions for ten novel species: Archangium lansinium sp. nov., Myxococcus landrumus sp. nov., Nannocystis bai.</title>
        <authorList>
            <person name="Ahearne A."/>
            <person name="Stevens C."/>
            <person name="Dowd S."/>
        </authorList>
    </citation>
    <scope>NUCLEOTIDE SEQUENCE [LARGE SCALE GENOMIC DNA]</scope>
    <source>
        <strain evidence="1 2">RJM3</strain>
    </source>
</reference>
<sequence>MGAPSHFERTTNDSNHSSDLAMQGIDVFLDTYVRIDEGTAVLLCSHRSSVRTAAWIYTALWTRGTGPETYCFEEDDEAGDEAVTAAIQALRARPGIRRVAVIVCETGGPSLQNALSRAQGDKPERTPIFRISGRGTGIFETGFAAAEDEAEHEGLGLTPSDIDDLLAQCDTEMGDLDDRDIEEVAAMALEEDIDALSDEELAALAELEDSELLELATAWGEEGFRVLA</sequence>
<dbReference type="Proteomes" id="UP001221411">
    <property type="component" value="Unassembled WGS sequence"/>
</dbReference>
<keyword evidence="2" id="KW-1185">Reference proteome</keyword>
<gene>
    <name evidence="1" type="ORF">POL67_12560</name>
</gene>
<dbReference type="RefSeq" id="WP_271917522.1">
    <property type="nucleotide sequence ID" value="NZ_JAQNDO010000001.1"/>
</dbReference>
<comment type="caution">
    <text evidence="1">The sequence shown here is derived from an EMBL/GenBank/DDBJ whole genome shotgun (WGS) entry which is preliminary data.</text>
</comment>
<evidence type="ECO:0000313" key="1">
    <source>
        <dbReference type="EMBL" id="MDC0742185.1"/>
    </source>
</evidence>
<accession>A0ABT5EK18</accession>
<protein>
    <submittedName>
        <fullName evidence="1">Uncharacterized protein</fullName>
    </submittedName>
</protein>
<name>A0ABT5EK18_9BACT</name>
<organism evidence="1 2">
    <name type="scientific">Polyangium mundeleinium</name>
    <dbReference type="NCBI Taxonomy" id="2995306"/>
    <lineage>
        <taxon>Bacteria</taxon>
        <taxon>Pseudomonadati</taxon>
        <taxon>Myxococcota</taxon>
        <taxon>Polyangia</taxon>
        <taxon>Polyangiales</taxon>
        <taxon>Polyangiaceae</taxon>
        <taxon>Polyangium</taxon>
    </lineage>
</organism>
<proteinExistence type="predicted"/>
<dbReference type="EMBL" id="JAQNDO010000001">
    <property type="protein sequence ID" value="MDC0742185.1"/>
    <property type="molecule type" value="Genomic_DNA"/>
</dbReference>